<sequence>MKVHWRLFVLNNKSGHLLALEITTVHKYPQHMSLLTVNENGLYCKQGDFYIDPWRPVKTALITHGHSDHMRWGMQHYICHHDTVPILKLRLGGEQSVQGIHYRESFEINGVSISFHPAGHIIGSAQIRLSYADEVWVFTGDYKLESDGVSEPFELVTCDHFISECTFGLPIYQFPSPTKVYNDINDWWRSNIQKGYNTVIYGYALGKAQNILAHLDQSLGDIYLHGAVANVNEALSDLGYSFPGTRMSSGPDPSKMEGALIVAPPSANGSPWARKLKPYREAMCSGWMQLRGSRRRRSVDKGFPLSDHCDWTQLNTAVRNTGASHIYLTHGYEGSFARWATENYGVQSSVLQTLYSDDMEGEE</sequence>
<dbReference type="STRING" id="1513896.SAMN05660841_00236"/>
<dbReference type="Gene3D" id="3.60.15.10">
    <property type="entry name" value="Ribonuclease Z/Hydroxyacylglutathione hydrolase-like"/>
    <property type="match status" value="1"/>
</dbReference>
<dbReference type="NCBIfam" id="TIGR04122">
    <property type="entry name" value="Xnuc_lig_assoc"/>
    <property type="match status" value="1"/>
</dbReference>
<name>A0A1T5AWV0_9SPHI</name>
<dbReference type="PANTHER" id="PTHR11203:SF49">
    <property type="entry name" value="BLL1145 PROTEIN"/>
    <property type="match status" value="1"/>
</dbReference>
<evidence type="ECO:0000313" key="1">
    <source>
        <dbReference type="EMBL" id="SKB39297.1"/>
    </source>
</evidence>
<dbReference type="EMBL" id="FUZF01000001">
    <property type="protein sequence ID" value="SKB39297.1"/>
    <property type="molecule type" value="Genomic_DNA"/>
</dbReference>
<keyword evidence="2" id="KW-1185">Reference proteome</keyword>
<proteinExistence type="predicted"/>
<accession>A0A1T5AWV0</accession>
<organism evidence="1 2">
    <name type="scientific">Sphingobacterium nematocida</name>
    <dbReference type="NCBI Taxonomy" id="1513896"/>
    <lineage>
        <taxon>Bacteria</taxon>
        <taxon>Pseudomonadati</taxon>
        <taxon>Bacteroidota</taxon>
        <taxon>Sphingobacteriia</taxon>
        <taxon>Sphingobacteriales</taxon>
        <taxon>Sphingobacteriaceae</taxon>
        <taxon>Sphingobacterium</taxon>
    </lineage>
</organism>
<dbReference type="InterPro" id="IPR036866">
    <property type="entry name" value="RibonucZ/Hydroxyglut_hydro"/>
</dbReference>
<dbReference type="AlphaFoldDB" id="A0A1T5AWV0"/>
<dbReference type="InterPro" id="IPR050698">
    <property type="entry name" value="MBL"/>
</dbReference>
<dbReference type="SUPFAM" id="SSF56281">
    <property type="entry name" value="Metallo-hydrolase/oxidoreductase"/>
    <property type="match status" value="1"/>
</dbReference>
<dbReference type="Proteomes" id="UP000190150">
    <property type="component" value="Unassembled WGS sequence"/>
</dbReference>
<dbReference type="GO" id="GO:0004521">
    <property type="term" value="F:RNA endonuclease activity"/>
    <property type="evidence" value="ECO:0007669"/>
    <property type="project" value="TreeGrafter"/>
</dbReference>
<gene>
    <name evidence="1" type="ORF">SAMN05660841_00236</name>
</gene>
<dbReference type="PANTHER" id="PTHR11203">
    <property type="entry name" value="CLEAVAGE AND POLYADENYLATION SPECIFICITY FACTOR FAMILY MEMBER"/>
    <property type="match status" value="1"/>
</dbReference>
<protein>
    <submittedName>
        <fullName evidence="1">Putative mRNA 3-end processing factor</fullName>
    </submittedName>
</protein>
<dbReference type="RefSeq" id="WP_245800883.1">
    <property type="nucleotide sequence ID" value="NZ_FUZF01000001.1"/>
</dbReference>
<reference evidence="2" key="1">
    <citation type="submission" date="2017-02" db="EMBL/GenBank/DDBJ databases">
        <authorList>
            <person name="Varghese N."/>
            <person name="Submissions S."/>
        </authorList>
    </citation>
    <scope>NUCLEOTIDE SEQUENCE [LARGE SCALE GENOMIC DNA]</scope>
    <source>
        <strain evidence="2">DSM 24091</strain>
    </source>
</reference>
<evidence type="ECO:0000313" key="2">
    <source>
        <dbReference type="Proteomes" id="UP000190150"/>
    </source>
</evidence>
<dbReference type="InterPro" id="IPR026360">
    <property type="entry name" value="Xnuc_lig_assoc"/>
</dbReference>